<feature type="signal peptide" evidence="1">
    <location>
        <begin position="1"/>
        <end position="27"/>
    </location>
</feature>
<gene>
    <name evidence="2" type="ORF">KME25_17795</name>
</gene>
<name>A0A951PME9_9CYAN</name>
<dbReference type="Proteomes" id="UP000753908">
    <property type="component" value="Unassembled WGS sequence"/>
</dbReference>
<proteinExistence type="predicted"/>
<evidence type="ECO:0008006" key="4">
    <source>
        <dbReference type="Google" id="ProtNLM"/>
    </source>
</evidence>
<keyword evidence="1" id="KW-0732">Signal</keyword>
<evidence type="ECO:0000256" key="1">
    <source>
        <dbReference type="SAM" id="SignalP"/>
    </source>
</evidence>
<evidence type="ECO:0000313" key="2">
    <source>
        <dbReference type="EMBL" id="MBW4546276.1"/>
    </source>
</evidence>
<reference evidence="2" key="2">
    <citation type="journal article" date="2022" name="Microbiol. Resour. Announc.">
        <title>Metagenome Sequencing to Explore Phylogenomics of Terrestrial Cyanobacteria.</title>
        <authorList>
            <person name="Ward R.D."/>
            <person name="Stajich J.E."/>
            <person name="Johansen J.R."/>
            <person name="Huntemann M."/>
            <person name="Clum A."/>
            <person name="Foster B."/>
            <person name="Foster B."/>
            <person name="Roux S."/>
            <person name="Palaniappan K."/>
            <person name="Varghese N."/>
            <person name="Mukherjee S."/>
            <person name="Reddy T.B.K."/>
            <person name="Daum C."/>
            <person name="Copeland A."/>
            <person name="Chen I.A."/>
            <person name="Ivanova N.N."/>
            <person name="Kyrpides N.C."/>
            <person name="Shapiro N."/>
            <person name="Eloe-Fadrosh E.A."/>
            <person name="Pietrasiak N."/>
        </authorList>
    </citation>
    <scope>NUCLEOTIDE SEQUENCE</scope>
    <source>
        <strain evidence="2">CPER-KK1</strain>
    </source>
</reference>
<organism evidence="2 3">
    <name type="scientific">Symplocastrum torsivum CPER-KK1</name>
    <dbReference type="NCBI Taxonomy" id="450513"/>
    <lineage>
        <taxon>Bacteria</taxon>
        <taxon>Bacillati</taxon>
        <taxon>Cyanobacteriota</taxon>
        <taxon>Cyanophyceae</taxon>
        <taxon>Oscillatoriophycideae</taxon>
        <taxon>Oscillatoriales</taxon>
        <taxon>Microcoleaceae</taxon>
        <taxon>Symplocastrum</taxon>
    </lineage>
</organism>
<accession>A0A951PME9</accession>
<dbReference type="EMBL" id="JAHHIF010000023">
    <property type="protein sequence ID" value="MBW4546276.1"/>
    <property type="molecule type" value="Genomic_DNA"/>
</dbReference>
<protein>
    <recommendedName>
        <fullName evidence="4">DUF1795 domain-containing protein</fullName>
    </recommendedName>
</protein>
<dbReference type="AlphaFoldDB" id="A0A951PME9"/>
<feature type="chain" id="PRO_5036888964" description="DUF1795 domain-containing protein" evidence="1">
    <location>
        <begin position="28"/>
        <end position="194"/>
    </location>
</feature>
<sequence length="194" mass="21563">MMKFKTILLGAALASVTLFASSNLVQAQVCPNIAEVPPAKQTRIIRNDSYGYRFSIPQNYRAMAFRSNAVLVFDPGTFETAQCYVRNRVPTELPSSISVYTTPVNPGNRSVADLVRQNNPTIEKIENTRVANQTAVSYTSNALGYQRGVAFFTPDRRYMITVSAPFNLEQGRPTTILNKEVFDTVLSSFTFGRS</sequence>
<reference evidence="2" key="1">
    <citation type="submission" date="2021-05" db="EMBL/GenBank/DDBJ databases">
        <authorList>
            <person name="Pietrasiak N."/>
            <person name="Ward R."/>
            <person name="Stajich J.E."/>
            <person name="Kurbessoian T."/>
        </authorList>
    </citation>
    <scope>NUCLEOTIDE SEQUENCE</scope>
    <source>
        <strain evidence="2">CPER-KK1</strain>
    </source>
</reference>
<evidence type="ECO:0000313" key="3">
    <source>
        <dbReference type="Proteomes" id="UP000753908"/>
    </source>
</evidence>
<comment type="caution">
    <text evidence="2">The sequence shown here is derived from an EMBL/GenBank/DDBJ whole genome shotgun (WGS) entry which is preliminary data.</text>
</comment>